<accession>A0ABP8LZU4</accession>
<reference evidence="2" key="1">
    <citation type="journal article" date="2019" name="Int. J. Syst. Evol. Microbiol.">
        <title>The Global Catalogue of Microorganisms (GCM) 10K type strain sequencing project: providing services to taxonomists for standard genome sequencing and annotation.</title>
        <authorList>
            <consortium name="The Broad Institute Genomics Platform"/>
            <consortium name="The Broad Institute Genome Sequencing Center for Infectious Disease"/>
            <person name="Wu L."/>
            <person name="Ma J."/>
        </authorList>
    </citation>
    <scope>NUCLEOTIDE SEQUENCE [LARGE SCALE GENOMIC DNA]</scope>
    <source>
        <strain evidence="2">JCM 17926</strain>
    </source>
</reference>
<name>A0ABP8LZU4_9BACT</name>
<sequence length="81" mass="9423">MPQDGHLKGHLIQLEKKYGGLGVIELRKLWQLEEEYYQLKKLVADLSLDKQMLTRRAEIKALRPVQLRGLAQSLIEDYSMS</sequence>
<keyword evidence="2" id="KW-1185">Reference proteome</keyword>
<evidence type="ECO:0000313" key="2">
    <source>
        <dbReference type="Proteomes" id="UP001500552"/>
    </source>
</evidence>
<protein>
    <submittedName>
        <fullName evidence="1">Uncharacterized protein</fullName>
    </submittedName>
</protein>
<evidence type="ECO:0000313" key="1">
    <source>
        <dbReference type="EMBL" id="GAA4438958.1"/>
    </source>
</evidence>
<gene>
    <name evidence="1" type="ORF">GCM10023188_34770</name>
</gene>
<dbReference type="EMBL" id="BAABHC010000020">
    <property type="protein sequence ID" value="GAA4438958.1"/>
    <property type="molecule type" value="Genomic_DNA"/>
</dbReference>
<organism evidence="1 2">
    <name type="scientific">Pontibacter saemangeumensis</name>
    <dbReference type="NCBI Taxonomy" id="1084525"/>
    <lineage>
        <taxon>Bacteria</taxon>
        <taxon>Pseudomonadati</taxon>
        <taxon>Bacteroidota</taxon>
        <taxon>Cytophagia</taxon>
        <taxon>Cytophagales</taxon>
        <taxon>Hymenobacteraceae</taxon>
        <taxon>Pontibacter</taxon>
    </lineage>
</organism>
<comment type="caution">
    <text evidence="1">The sequence shown here is derived from an EMBL/GenBank/DDBJ whole genome shotgun (WGS) entry which is preliminary data.</text>
</comment>
<proteinExistence type="predicted"/>
<dbReference type="Proteomes" id="UP001500552">
    <property type="component" value="Unassembled WGS sequence"/>
</dbReference>